<sequence>MTSACISGLAISTVSRVSGSEPDLQKHMARGEKRGPDDIESSTSKHRRAAPPPPAERHRRRPPTRSLDTRYKYLYPLIVVESALAPVASEPTWFVAVVLPLIVVALALALAPDGVGADVVRSGGIAADRGGVGDGGVGAEVDRGGAEAADRGGVGADVGAEVDHGGGVAADRGGGGTGGVGAEVDRGGVGVGVGGVGANVWVVAVL</sequence>
<protein>
    <submittedName>
        <fullName evidence="2">Uncharacterized protein</fullName>
    </submittedName>
</protein>
<comment type="caution">
    <text evidence="2">The sequence shown here is derived from an EMBL/GenBank/DDBJ whole genome shotgun (WGS) entry which is preliminary data.</text>
</comment>
<evidence type="ECO:0000313" key="3">
    <source>
        <dbReference type="Proteomes" id="UP000441208"/>
    </source>
</evidence>
<dbReference type="EMBL" id="QXFZ01000098">
    <property type="protein sequence ID" value="KAE9133416.1"/>
    <property type="molecule type" value="Genomic_DNA"/>
</dbReference>
<evidence type="ECO:0000313" key="2">
    <source>
        <dbReference type="EMBL" id="KAE9133416.1"/>
    </source>
</evidence>
<feature type="compositionally biased region" description="Basic and acidic residues" evidence="1">
    <location>
        <begin position="23"/>
        <end position="37"/>
    </location>
</feature>
<evidence type="ECO:0000256" key="1">
    <source>
        <dbReference type="SAM" id="MobiDB-lite"/>
    </source>
</evidence>
<name>A0A6A3TG20_9STRA</name>
<dbReference type="Proteomes" id="UP000441208">
    <property type="component" value="Unassembled WGS sequence"/>
</dbReference>
<reference evidence="2 3" key="1">
    <citation type="submission" date="2018-08" db="EMBL/GenBank/DDBJ databases">
        <title>Genomic investigation of the strawberry pathogen Phytophthora fragariae indicates pathogenicity is determined by transcriptional variation in three key races.</title>
        <authorList>
            <person name="Adams T.M."/>
            <person name="Armitage A.D."/>
            <person name="Sobczyk M.K."/>
            <person name="Bates H.J."/>
            <person name="Dunwell J.M."/>
            <person name="Nellist C.F."/>
            <person name="Harrison R.J."/>
        </authorList>
    </citation>
    <scope>NUCLEOTIDE SEQUENCE [LARGE SCALE GENOMIC DNA]</scope>
    <source>
        <strain evidence="2 3">NOV-71</strain>
    </source>
</reference>
<gene>
    <name evidence="2" type="ORF">PF007_g3365</name>
</gene>
<proteinExistence type="predicted"/>
<accession>A0A6A3TG20</accession>
<feature type="region of interest" description="Disordered" evidence="1">
    <location>
        <begin position="16"/>
        <end position="65"/>
    </location>
</feature>
<dbReference type="AlphaFoldDB" id="A0A6A3TG20"/>
<organism evidence="2 3">
    <name type="scientific">Phytophthora fragariae</name>
    <dbReference type="NCBI Taxonomy" id="53985"/>
    <lineage>
        <taxon>Eukaryota</taxon>
        <taxon>Sar</taxon>
        <taxon>Stramenopiles</taxon>
        <taxon>Oomycota</taxon>
        <taxon>Peronosporomycetes</taxon>
        <taxon>Peronosporales</taxon>
        <taxon>Peronosporaceae</taxon>
        <taxon>Phytophthora</taxon>
    </lineage>
</organism>